<name>A0A1I5D2A3_9RHOB</name>
<dbReference type="AlphaFoldDB" id="A0A1I5D2A3"/>
<accession>A0A1I5D2A3</accession>
<proteinExistence type="predicted"/>
<reference evidence="2" key="1">
    <citation type="submission" date="2016-10" db="EMBL/GenBank/DDBJ databases">
        <authorList>
            <person name="Varghese N."/>
            <person name="Submissions S."/>
        </authorList>
    </citation>
    <scope>NUCLEOTIDE SEQUENCE [LARGE SCALE GENOMIC DNA]</scope>
    <source>
        <strain evidence="2">DSM 28463</strain>
    </source>
</reference>
<dbReference type="Proteomes" id="UP000198599">
    <property type="component" value="Unassembled WGS sequence"/>
</dbReference>
<evidence type="ECO:0000313" key="1">
    <source>
        <dbReference type="EMBL" id="SFN93368.1"/>
    </source>
</evidence>
<dbReference type="STRING" id="1005928.SAMN04487859_111133"/>
<organism evidence="1 2">
    <name type="scientific">Roseovarius lutimaris</name>
    <dbReference type="NCBI Taxonomy" id="1005928"/>
    <lineage>
        <taxon>Bacteria</taxon>
        <taxon>Pseudomonadati</taxon>
        <taxon>Pseudomonadota</taxon>
        <taxon>Alphaproteobacteria</taxon>
        <taxon>Rhodobacterales</taxon>
        <taxon>Roseobacteraceae</taxon>
        <taxon>Roseovarius</taxon>
    </lineage>
</organism>
<dbReference type="RefSeq" id="WP_092838610.1">
    <property type="nucleotide sequence ID" value="NZ_FOVP01000011.1"/>
</dbReference>
<evidence type="ECO:0000313" key="2">
    <source>
        <dbReference type="Proteomes" id="UP000198599"/>
    </source>
</evidence>
<protein>
    <submittedName>
        <fullName evidence="1">Uncharacterized protein</fullName>
    </submittedName>
</protein>
<keyword evidence="2" id="KW-1185">Reference proteome</keyword>
<gene>
    <name evidence="1" type="ORF">SAMN04487859_111133</name>
</gene>
<dbReference type="OrthoDB" id="7859107at2"/>
<dbReference type="EMBL" id="FOVP01000011">
    <property type="protein sequence ID" value="SFN93368.1"/>
    <property type="molecule type" value="Genomic_DNA"/>
</dbReference>
<sequence length="68" mass="7573">MIVVVGLIIAFVLVLILSNRRTRACRWRADRRQDREGESCFNCMTCGAQVFTSTGKPPLDCVANTPKS</sequence>